<evidence type="ECO:0000259" key="1">
    <source>
        <dbReference type="Pfam" id="PF17919"/>
    </source>
</evidence>
<dbReference type="Proteomes" id="UP000189701">
    <property type="component" value="Unplaced"/>
</dbReference>
<feature type="domain" description="Reverse transcriptase/retrotransposon-derived protein RNase H-like" evidence="1">
    <location>
        <begin position="58"/>
        <end position="133"/>
    </location>
</feature>
<dbReference type="InterPro" id="IPR043502">
    <property type="entry name" value="DNA/RNA_pol_sf"/>
</dbReference>
<feature type="non-terminal residue" evidence="3">
    <location>
        <position position="383"/>
    </location>
</feature>
<organism evidence="2 3">
    <name type="scientific">Nicotiana sylvestris</name>
    <name type="common">Wood tobacco</name>
    <name type="synonym">South American tobacco</name>
    <dbReference type="NCBI Taxonomy" id="4096"/>
    <lineage>
        <taxon>Eukaryota</taxon>
        <taxon>Viridiplantae</taxon>
        <taxon>Streptophyta</taxon>
        <taxon>Embryophyta</taxon>
        <taxon>Tracheophyta</taxon>
        <taxon>Spermatophyta</taxon>
        <taxon>Magnoliopsida</taxon>
        <taxon>eudicotyledons</taxon>
        <taxon>Gunneridae</taxon>
        <taxon>Pentapetalae</taxon>
        <taxon>asterids</taxon>
        <taxon>lamiids</taxon>
        <taxon>Solanales</taxon>
        <taxon>Solanaceae</taxon>
        <taxon>Nicotianoideae</taxon>
        <taxon>Nicotianeae</taxon>
        <taxon>Nicotiana</taxon>
    </lineage>
</organism>
<evidence type="ECO:0000313" key="3">
    <source>
        <dbReference type="RefSeq" id="XP_009799366.1"/>
    </source>
</evidence>
<dbReference type="InterPro" id="IPR043128">
    <property type="entry name" value="Rev_trsase/Diguanyl_cyclase"/>
</dbReference>
<dbReference type="STRING" id="4096.A0A1U7YBN8"/>
<keyword evidence="2" id="KW-1185">Reference proteome</keyword>
<dbReference type="RefSeq" id="XP_009799366.1">
    <property type="nucleotide sequence ID" value="XM_009801064.1"/>
</dbReference>
<dbReference type="InterPro" id="IPR036397">
    <property type="entry name" value="RNaseH_sf"/>
</dbReference>
<reference evidence="3" key="2">
    <citation type="submission" date="2025-08" db="UniProtKB">
        <authorList>
            <consortium name="RefSeq"/>
        </authorList>
    </citation>
    <scope>IDENTIFICATION</scope>
    <source>
        <tissue evidence="3">Leaf</tissue>
    </source>
</reference>
<dbReference type="InterPro" id="IPR041577">
    <property type="entry name" value="RT_RNaseH_2"/>
</dbReference>
<dbReference type="Gene3D" id="3.30.70.270">
    <property type="match status" value="1"/>
</dbReference>
<dbReference type="PANTHER" id="PTHR34072">
    <property type="entry name" value="ENZYMATIC POLYPROTEIN-RELATED"/>
    <property type="match status" value="1"/>
</dbReference>
<accession>A0A1U7YBN8</accession>
<gene>
    <name evidence="3" type="primary">LOC104245454</name>
</gene>
<protein>
    <submittedName>
        <fullName evidence="3">Uncharacterized protein LOC104245454</fullName>
    </submittedName>
</protein>
<dbReference type="FunFam" id="3.30.70.270:FF:000020">
    <property type="entry name" value="Transposon Tf2-6 polyprotein-like Protein"/>
    <property type="match status" value="1"/>
</dbReference>
<name>A0A1U7YBN8_NICSY</name>
<dbReference type="Gene3D" id="3.30.420.10">
    <property type="entry name" value="Ribonuclease H-like superfamily/Ribonuclease H"/>
    <property type="match status" value="1"/>
</dbReference>
<dbReference type="GO" id="GO:0003676">
    <property type="term" value="F:nucleic acid binding"/>
    <property type="evidence" value="ECO:0007669"/>
    <property type="project" value="InterPro"/>
</dbReference>
<dbReference type="eggNOG" id="KOG0017">
    <property type="taxonomic scope" value="Eukaryota"/>
</dbReference>
<proteinExistence type="predicted"/>
<reference evidence="2" key="1">
    <citation type="journal article" date="2013" name="Genome Biol.">
        <title>Reference genomes and transcriptomes of Nicotiana sylvestris and Nicotiana tomentosiformis.</title>
        <authorList>
            <person name="Sierro N."/>
            <person name="Battey J.N."/>
            <person name="Ouadi S."/>
            <person name="Bovet L."/>
            <person name="Goepfert S."/>
            <person name="Bakaher N."/>
            <person name="Peitsch M.C."/>
            <person name="Ivanov N.V."/>
        </authorList>
    </citation>
    <scope>NUCLEOTIDE SEQUENCE [LARGE SCALE GENOMIC DNA]</scope>
</reference>
<sequence>MVDPKKTEAVQKWPRPTSPIEIRNFIGLAGYYRRFVQDFSKIAVPLTKLTQKNAKFQWMKECEQRFQKLKTCLTTAPILALPSGSGGFRIFCDSSRVGLGCVLMQNGRVIAYASRQLKKHEQNYPTHDLEMAARDLNLWQHRWMELLKDYDCSILYYPGKANVVVDALSKKSMGSLAHIAPIKRLLAKDIQRLEDTGIRFSVGNSEALLACAQAKSSLVERITATQYEDERLCKYRDEVLAGKSKDMIVESDGVLRMGDRLYVADVKAEHQRPTGLPQQIEIPEWKWERINMDFVTGLPRTLRGYDSVWVIVDRLTKLAHFLPVKTTYGGVSPIFKWHRMKHCMVEDVILLSDGLKLVFEAPTIPLDEKLSYEEEPIAIVDRQ</sequence>
<dbReference type="SUPFAM" id="SSF53098">
    <property type="entry name" value="Ribonuclease H-like"/>
    <property type="match status" value="1"/>
</dbReference>
<dbReference type="PANTHER" id="PTHR34072:SF59">
    <property type="entry name" value="CCHC-TYPE INTEGRASE"/>
    <property type="match status" value="1"/>
</dbReference>
<dbReference type="SUPFAM" id="SSF56672">
    <property type="entry name" value="DNA/RNA polymerases"/>
    <property type="match status" value="1"/>
</dbReference>
<evidence type="ECO:0000313" key="2">
    <source>
        <dbReference type="Proteomes" id="UP000189701"/>
    </source>
</evidence>
<dbReference type="Pfam" id="PF17919">
    <property type="entry name" value="RT_RNaseH_2"/>
    <property type="match status" value="1"/>
</dbReference>
<dbReference type="AlphaFoldDB" id="A0A1U7YBN8"/>
<dbReference type="InterPro" id="IPR012337">
    <property type="entry name" value="RNaseH-like_sf"/>
</dbReference>